<evidence type="ECO:0000256" key="1">
    <source>
        <dbReference type="SAM" id="MobiDB-lite"/>
    </source>
</evidence>
<comment type="caution">
    <text evidence="3">The sequence shown here is derived from an EMBL/GenBank/DDBJ whole genome shotgun (WGS) entry which is preliminary data.</text>
</comment>
<dbReference type="Gene3D" id="3.40.30.10">
    <property type="entry name" value="Glutaredoxin"/>
    <property type="match status" value="1"/>
</dbReference>
<sequence length="219" mass="25076">MANMQQAIVQQAIEHSVLAAAKQMEDQLDSQLKALENMDEDDLDNLRQKRIDQLKLQAKQKKEWLAKGHGEYREIFSDKEFFSEMKGEDRLICHFFRENWPCKVMDKHLAILAQQHLETKFIKINAEKSPYLTEKLKIWMLPTLALVKKEKVLDYVVGFDDLGGKDDFSTEVLAGRLAAGGVIHPDETAAARKPTATQRNVRQGGVRSRDSDDEDSDFD</sequence>
<dbReference type="CDD" id="cd02989">
    <property type="entry name" value="Phd_like_TxnDC9"/>
    <property type="match status" value="1"/>
</dbReference>
<keyword evidence="4" id="KW-1185">Reference proteome</keyword>
<dbReference type="PANTHER" id="PTHR21148">
    <property type="entry name" value="THIOREDOXIN DOMAIN-CONTAINING PROTEIN 9"/>
    <property type="match status" value="1"/>
</dbReference>
<dbReference type="AlphaFoldDB" id="A0AAW1PU47"/>
<feature type="domain" description="Thioredoxin" evidence="2">
    <location>
        <begin position="76"/>
        <end position="159"/>
    </location>
</feature>
<organism evidence="3 4">
    <name type="scientific">[Myrmecia] bisecta</name>
    <dbReference type="NCBI Taxonomy" id="41462"/>
    <lineage>
        <taxon>Eukaryota</taxon>
        <taxon>Viridiplantae</taxon>
        <taxon>Chlorophyta</taxon>
        <taxon>core chlorophytes</taxon>
        <taxon>Trebouxiophyceae</taxon>
        <taxon>Trebouxiales</taxon>
        <taxon>Trebouxiaceae</taxon>
        <taxon>Myrmecia</taxon>
    </lineage>
</organism>
<dbReference type="EMBL" id="JALJOR010000008">
    <property type="protein sequence ID" value="KAK9813285.1"/>
    <property type="molecule type" value="Genomic_DNA"/>
</dbReference>
<evidence type="ECO:0000259" key="2">
    <source>
        <dbReference type="Pfam" id="PF00085"/>
    </source>
</evidence>
<dbReference type="Pfam" id="PF00085">
    <property type="entry name" value="Thioredoxin"/>
    <property type="match status" value="1"/>
</dbReference>
<dbReference type="InterPro" id="IPR013766">
    <property type="entry name" value="Thioredoxin_domain"/>
</dbReference>
<evidence type="ECO:0000313" key="3">
    <source>
        <dbReference type="EMBL" id="KAK9813285.1"/>
    </source>
</evidence>
<dbReference type="InterPro" id="IPR036249">
    <property type="entry name" value="Thioredoxin-like_sf"/>
</dbReference>
<reference evidence="3 4" key="1">
    <citation type="journal article" date="2024" name="Nat. Commun.">
        <title>Phylogenomics reveals the evolutionary origins of lichenization in chlorophyte algae.</title>
        <authorList>
            <person name="Puginier C."/>
            <person name="Libourel C."/>
            <person name="Otte J."/>
            <person name="Skaloud P."/>
            <person name="Haon M."/>
            <person name="Grisel S."/>
            <person name="Petersen M."/>
            <person name="Berrin J.G."/>
            <person name="Delaux P.M."/>
            <person name="Dal Grande F."/>
            <person name="Keller J."/>
        </authorList>
    </citation>
    <scope>NUCLEOTIDE SEQUENCE [LARGE SCALE GENOMIC DNA]</scope>
    <source>
        <strain evidence="3 4">SAG 2043</strain>
    </source>
</reference>
<name>A0AAW1PU47_9CHLO</name>
<dbReference type="SUPFAM" id="SSF52833">
    <property type="entry name" value="Thioredoxin-like"/>
    <property type="match status" value="1"/>
</dbReference>
<dbReference type="Proteomes" id="UP001489004">
    <property type="component" value="Unassembled WGS sequence"/>
</dbReference>
<gene>
    <name evidence="3" type="ORF">WJX72_011883</name>
</gene>
<proteinExistence type="predicted"/>
<accession>A0AAW1PU47</accession>
<feature type="region of interest" description="Disordered" evidence="1">
    <location>
        <begin position="185"/>
        <end position="219"/>
    </location>
</feature>
<protein>
    <recommendedName>
        <fullName evidence="2">Thioredoxin domain-containing protein</fullName>
    </recommendedName>
</protein>
<evidence type="ECO:0000313" key="4">
    <source>
        <dbReference type="Proteomes" id="UP001489004"/>
    </source>
</evidence>